<dbReference type="Gene3D" id="3.40.630.30">
    <property type="match status" value="1"/>
</dbReference>
<gene>
    <name evidence="4" type="ORF">EG028_17290</name>
</gene>
<evidence type="ECO:0000256" key="2">
    <source>
        <dbReference type="ARBA" id="ARBA00023315"/>
    </source>
</evidence>
<evidence type="ECO:0000313" key="4">
    <source>
        <dbReference type="EMBL" id="RPD39882.1"/>
    </source>
</evidence>
<evidence type="ECO:0000313" key="5">
    <source>
        <dbReference type="Proteomes" id="UP000279089"/>
    </source>
</evidence>
<keyword evidence="5" id="KW-1185">Reference proteome</keyword>
<dbReference type="OrthoDB" id="9789605at2"/>
<comment type="caution">
    <text evidence="4">The sequence shown here is derived from an EMBL/GenBank/DDBJ whole genome shotgun (WGS) entry which is preliminary data.</text>
</comment>
<name>A0A3N4M8H7_9BACT</name>
<dbReference type="GO" id="GO:0016747">
    <property type="term" value="F:acyltransferase activity, transferring groups other than amino-acyl groups"/>
    <property type="evidence" value="ECO:0007669"/>
    <property type="project" value="InterPro"/>
</dbReference>
<keyword evidence="1 4" id="KW-0808">Transferase</keyword>
<dbReference type="EMBL" id="RMBX01000009">
    <property type="protein sequence ID" value="RPD39882.1"/>
    <property type="molecule type" value="Genomic_DNA"/>
</dbReference>
<evidence type="ECO:0000259" key="3">
    <source>
        <dbReference type="PROSITE" id="PS51186"/>
    </source>
</evidence>
<dbReference type="PROSITE" id="PS51186">
    <property type="entry name" value="GNAT"/>
    <property type="match status" value="1"/>
</dbReference>
<organism evidence="4 5">
    <name type="scientific">Chitinophaga barathri</name>
    <dbReference type="NCBI Taxonomy" id="1647451"/>
    <lineage>
        <taxon>Bacteria</taxon>
        <taxon>Pseudomonadati</taxon>
        <taxon>Bacteroidota</taxon>
        <taxon>Chitinophagia</taxon>
        <taxon>Chitinophagales</taxon>
        <taxon>Chitinophagaceae</taxon>
        <taxon>Chitinophaga</taxon>
    </lineage>
</organism>
<dbReference type="PANTHER" id="PTHR43800">
    <property type="entry name" value="PEPTIDYL-LYSINE N-ACETYLTRANSFERASE YJAB"/>
    <property type="match status" value="1"/>
</dbReference>
<dbReference type="RefSeq" id="WP_120517830.1">
    <property type="nucleotide sequence ID" value="NZ_QXZY01000010.1"/>
</dbReference>
<dbReference type="InterPro" id="IPR000182">
    <property type="entry name" value="GNAT_dom"/>
</dbReference>
<proteinExistence type="predicted"/>
<dbReference type="PANTHER" id="PTHR43800:SF1">
    <property type="entry name" value="PEPTIDYL-LYSINE N-ACETYLTRANSFERASE YJAB"/>
    <property type="match status" value="1"/>
</dbReference>
<dbReference type="Pfam" id="PF13673">
    <property type="entry name" value="Acetyltransf_10"/>
    <property type="match status" value="1"/>
</dbReference>
<keyword evidence="2" id="KW-0012">Acyltransferase</keyword>
<evidence type="ECO:0000256" key="1">
    <source>
        <dbReference type="ARBA" id="ARBA00022679"/>
    </source>
</evidence>
<sequence length="147" mass="16384">MIQQVTTQDFPELTDVWEASVRATHHFLTEADIQYFRPLILEQYLYAVDLACVKDEAGKITGFIGVADGKIEMLFIHPAARGQGIGKALLQYAIIEKGATSVDVNEQNEQAVGFYLHSGFRVTGRCETDSLGKPFPLLFMELGFKIL</sequence>
<dbReference type="AlphaFoldDB" id="A0A3N4M8H7"/>
<dbReference type="InterPro" id="IPR016181">
    <property type="entry name" value="Acyl_CoA_acyltransferase"/>
</dbReference>
<dbReference type="CDD" id="cd04301">
    <property type="entry name" value="NAT_SF"/>
    <property type="match status" value="1"/>
</dbReference>
<reference evidence="5" key="1">
    <citation type="submission" date="2018-11" db="EMBL/GenBank/DDBJ databases">
        <title>Chitinophaga lutea sp.nov., isolate from arsenic contaminated soil.</title>
        <authorList>
            <person name="Zong Y."/>
        </authorList>
    </citation>
    <scope>NUCLEOTIDE SEQUENCE [LARGE SCALE GENOMIC DNA]</scope>
    <source>
        <strain evidence="5">YLT18</strain>
    </source>
</reference>
<feature type="domain" description="N-acetyltransferase" evidence="3">
    <location>
        <begin position="1"/>
        <end position="145"/>
    </location>
</feature>
<protein>
    <submittedName>
        <fullName evidence="4">GNAT family N-acetyltransferase</fullName>
    </submittedName>
</protein>
<dbReference type="Proteomes" id="UP000279089">
    <property type="component" value="Unassembled WGS sequence"/>
</dbReference>
<accession>A0A3N4M8H7</accession>
<dbReference type="SUPFAM" id="SSF55729">
    <property type="entry name" value="Acyl-CoA N-acyltransferases (Nat)"/>
    <property type="match status" value="1"/>
</dbReference>